<name>H6QCV3_PYROT</name>
<evidence type="ECO:0000313" key="1">
    <source>
        <dbReference type="EMBL" id="AFA40149.1"/>
    </source>
</evidence>
<reference evidence="1 2" key="1">
    <citation type="journal article" date="2012" name="Stand. Genomic Sci.">
        <title>Complete genome sequence of Pyrobaculum oguniense.</title>
        <authorList>
            <person name="Bernick D.L."/>
            <person name="Karplus K."/>
            <person name="Lui L.M."/>
            <person name="Coker J.K."/>
            <person name="Murphy J.N."/>
            <person name="Chan P.P."/>
            <person name="Cozen A.E."/>
            <person name="Lowe T.M."/>
        </authorList>
    </citation>
    <scope>NUCLEOTIDE SEQUENCE [LARGE SCALE GENOMIC DNA]</scope>
    <source>
        <strain evidence="1 2">TE7</strain>
    </source>
</reference>
<dbReference type="EMBL" id="CP003316">
    <property type="protein sequence ID" value="AFA40149.1"/>
    <property type="molecule type" value="Genomic_DNA"/>
</dbReference>
<keyword evidence="2" id="KW-1185">Reference proteome</keyword>
<dbReference type="Proteomes" id="UP000009062">
    <property type="component" value="Chromosome"/>
</dbReference>
<sequence>MIGYGEYLLLSEAPMFKRRYAVDGDVVLGCTIGCQFCYYRMIDSTAPYIGTGRLRRLATPEEFAESVAGSKLVSERSLVIMGARGDASMYPSEIPKVLDAAEKLGVKAKFLALRRAAYDKTVREHLASYTQLYYGTTITPKAAETGTPVQEELQLRGLRHAADFSDRVSVEVGPITPNNIAAVRDVLTTLKDMGWESAIYRGVSVGSWGIDRRTVVEKLLKMGFLTPEQAKEALSSPEYFYGVKNNLDAALERAVLNMFEEVGLKAYRHTGQFYAENWGVPIALTRRNKVRRDVLDFAKKAQYPGKDLRRQLEHLGYEDAEIEWSHELGVKTAYVRTKTPITEDVAMYLGEVTGVAVIASNYLPSPDGEALKHYLKHDFFGMPERTKRSIMERLK</sequence>
<protein>
    <recommendedName>
        <fullName evidence="3">DNA repair photolyase</fullName>
    </recommendedName>
</protein>
<dbReference type="Gene3D" id="3.20.20.70">
    <property type="entry name" value="Aldolase class I"/>
    <property type="match status" value="1"/>
</dbReference>
<dbReference type="eggNOG" id="arCOG01290">
    <property type="taxonomic scope" value="Archaea"/>
</dbReference>
<proteinExistence type="predicted"/>
<dbReference type="HOGENOM" id="CLU_697596_0_0_2"/>
<dbReference type="AlphaFoldDB" id="H6QCV3"/>
<organism evidence="1 2">
    <name type="scientific">Pyrobaculum oguniense (strain DSM 13380 / JCM 10595 / TE7)</name>
    <dbReference type="NCBI Taxonomy" id="698757"/>
    <lineage>
        <taxon>Archaea</taxon>
        <taxon>Thermoproteota</taxon>
        <taxon>Thermoprotei</taxon>
        <taxon>Thermoproteales</taxon>
        <taxon>Thermoproteaceae</taxon>
        <taxon>Pyrobaculum</taxon>
    </lineage>
</organism>
<accession>H6QCV3</accession>
<dbReference type="InterPro" id="IPR013785">
    <property type="entry name" value="Aldolase_TIM"/>
</dbReference>
<dbReference type="KEGG" id="pog:Pogu_2122"/>
<evidence type="ECO:0000313" key="2">
    <source>
        <dbReference type="Proteomes" id="UP000009062"/>
    </source>
</evidence>
<dbReference type="STRING" id="698757.Pogu_2122"/>
<gene>
    <name evidence="1" type="ordered locus">Pogu_2122</name>
</gene>
<evidence type="ECO:0008006" key="3">
    <source>
        <dbReference type="Google" id="ProtNLM"/>
    </source>
</evidence>